<reference evidence="2" key="2">
    <citation type="submission" date="2021-02" db="EMBL/GenBank/DDBJ databases">
        <title>Aspergillus puulaauensis MK2 genome sequence.</title>
        <authorList>
            <person name="Futagami T."/>
            <person name="Mori K."/>
            <person name="Kadooka C."/>
            <person name="Tanaka T."/>
        </authorList>
    </citation>
    <scope>NUCLEOTIDE SEQUENCE</scope>
    <source>
        <strain evidence="2">MK2</strain>
    </source>
</reference>
<evidence type="ECO:0000259" key="1">
    <source>
        <dbReference type="PROSITE" id="PS50181"/>
    </source>
</evidence>
<proteinExistence type="predicted"/>
<dbReference type="EMBL" id="AP024444">
    <property type="protein sequence ID" value="BCS21432.1"/>
    <property type="molecule type" value="Genomic_DNA"/>
</dbReference>
<sequence length="500" mass="57768">MSQQFPDTIIDSDAEFSRCILCGGATDVPHPVWLGVFRVLAPRDGKVKLYELCTFYHEVTLHIQSDKRIAIWPKDYPWSTRNGATWPVGEYFLFHERCWQYLIKCFGKDFIGIEKLYDALRMLPPPKDPSFLRVTDYFPCLSSGWEELLKDTQNAPAPSRRVTLRMRKWCNPSDSFRCLPQELRHAIARLLPTRDFLNLRLASRTMTALFNEGYFWRSRFESDGDRGFLHHIIREHGEDIQIDWRLLYHASAKLENRFDLTVPVWETVRWIQDTVKADEGSMERPLGFYGRSLQVYHNDTCAVGRRIERVRVPSSLAKIEVSFNFAESKPYPTEILALEFIDKDGTSMTVGSKDSEADITKCRELFSEFTKSEEAKCRLDSAGLHALFDAQSFVGFRISYNAKAIYRIGILNRHHKSKAQPEILGYEPDGCSAFDMGLNEVVQVVATFESHRLVDLGLRGSGKRNPMYGRRPIINPNKVDADRYGWQFDEGADYTWLHSD</sequence>
<evidence type="ECO:0000313" key="3">
    <source>
        <dbReference type="Proteomes" id="UP000654913"/>
    </source>
</evidence>
<dbReference type="GeneID" id="64971437"/>
<accession>A0A7R8AKB6</accession>
<dbReference type="InterPro" id="IPR036047">
    <property type="entry name" value="F-box-like_dom_sf"/>
</dbReference>
<dbReference type="SUPFAM" id="SSF81383">
    <property type="entry name" value="F-box domain"/>
    <property type="match status" value="1"/>
</dbReference>
<dbReference type="OrthoDB" id="5273847at2759"/>
<organism evidence="2 3">
    <name type="scientific">Aspergillus puulaauensis</name>
    <dbReference type="NCBI Taxonomy" id="1220207"/>
    <lineage>
        <taxon>Eukaryota</taxon>
        <taxon>Fungi</taxon>
        <taxon>Dikarya</taxon>
        <taxon>Ascomycota</taxon>
        <taxon>Pezizomycotina</taxon>
        <taxon>Eurotiomycetes</taxon>
        <taxon>Eurotiomycetidae</taxon>
        <taxon>Eurotiales</taxon>
        <taxon>Aspergillaceae</taxon>
        <taxon>Aspergillus</taxon>
    </lineage>
</organism>
<dbReference type="InterPro" id="IPR001810">
    <property type="entry name" value="F-box_dom"/>
</dbReference>
<feature type="domain" description="F-box" evidence="1">
    <location>
        <begin position="173"/>
        <end position="219"/>
    </location>
</feature>
<reference evidence="2" key="1">
    <citation type="submission" date="2021-01" db="EMBL/GenBank/DDBJ databases">
        <authorList>
            <consortium name="Aspergillus puulaauensis MK2 genome sequencing consortium"/>
            <person name="Kazuki M."/>
            <person name="Futagami T."/>
        </authorList>
    </citation>
    <scope>NUCLEOTIDE SEQUENCE</scope>
    <source>
        <strain evidence="2">MK2</strain>
    </source>
</reference>
<dbReference type="PROSITE" id="PS50181">
    <property type="entry name" value="FBOX"/>
    <property type="match status" value="1"/>
</dbReference>
<gene>
    <name evidence="2" type="ORF">APUU_21864S</name>
</gene>
<dbReference type="Proteomes" id="UP000654913">
    <property type="component" value="Chromosome 2"/>
</dbReference>
<name>A0A7R8AKB6_9EURO</name>
<dbReference type="RefSeq" id="XP_041553626.1">
    <property type="nucleotide sequence ID" value="XM_041700664.1"/>
</dbReference>
<protein>
    <recommendedName>
        <fullName evidence="1">F-box domain-containing protein</fullName>
    </recommendedName>
</protein>
<dbReference type="KEGG" id="apuu:APUU_21864S"/>
<dbReference type="Gene3D" id="1.20.1280.50">
    <property type="match status" value="1"/>
</dbReference>
<evidence type="ECO:0000313" key="2">
    <source>
        <dbReference type="EMBL" id="BCS21432.1"/>
    </source>
</evidence>
<dbReference type="AlphaFoldDB" id="A0A7R8AKB6"/>
<keyword evidence="3" id="KW-1185">Reference proteome</keyword>